<reference evidence="3" key="1">
    <citation type="submission" date="2016-06" db="UniProtKB">
        <authorList>
            <consortium name="WormBaseParasite"/>
        </authorList>
    </citation>
    <scope>IDENTIFICATION</scope>
</reference>
<sequence length="88" mass="10361">MIVDRFWAELFRLSVDRTQWDILHPSLLSITVLEVPSRKSGTNGKAIQFIAKSETRIVSEQILETCKTWNHLFLAYKWHQREPLLPEP</sequence>
<gene>
    <name evidence="1" type="ORF">GPUH_LOCUS1704</name>
</gene>
<organism evidence="3">
    <name type="scientific">Gongylonema pulchrum</name>
    <dbReference type="NCBI Taxonomy" id="637853"/>
    <lineage>
        <taxon>Eukaryota</taxon>
        <taxon>Metazoa</taxon>
        <taxon>Ecdysozoa</taxon>
        <taxon>Nematoda</taxon>
        <taxon>Chromadorea</taxon>
        <taxon>Rhabditida</taxon>
        <taxon>Spirurina</taxon>
        <taxon>Spiruromorpha</taxon>
        <taxon>Spiruroidea</taxon>
        <taxon>Gongylonematidae</taxon>
        <taxon>Gongylonema</taxon>
    </lineage>
</organism>
<dbReference type="Proteomes" id="UP000271098">
    <property type="component" value="Unassembled WGS sequence"/>
</dbReference>
<evidence type="ECO:0000313" key="3">
    <source>
        <dbReference type="WBParaSite" id="GPUH_0000170801-mRNA-1"/>
    </source>
</evidence>
<keyword evidence="2" id="KW-1185">Reference proteome</keyword>
<name>A0A183CZ13_9BILA</name>
<evidence type="ECO:0000313" key="2">
    <source>
        <dbReference type="Proteomes" id="UP000271098"/>
    </source>
</evidence>
<protein>
    <submittedName>
        <fullName evidence="1 3">Uncharacterized protein</fullName>
    </submittedName>
</protein>
<reference evidence="1 2" key="2">
    <citation type="submission" date="2018-11" db="EMBL/GenBank/DDBJ databases">
        <authorList>
            <consortium name="Pathogen Informatics"/>
        </authorList>
    </citation>
    <scope>NUCLEOTIDE SEQUENCE [LARGE SCALE GENOMIC DNA]</scope>
</reference>
<proteinExistence type="predicted"/>
<evidence type="ECO:0000313" key="1">
    <source>
        <dbReference type="EMBL" id="VDK30738.1"/>
    </source>
</evidence>
<dbReference type="AlphaFoldDB" id="A0A183CZ13"/>
<dbReference type="OrthoDB" id="5855462at2759"/>
<accession>A0A183CZ13</accession>
<dbReference type="WBParaSite" id="GPUH_0000170801-mRNA-1">
    <property type="protein sequence ID" value="GPUH_0000170801-mRNA-1"/>
    <property type="gene ID" value="GPUH_0000170801"/>
</dbReference>
<dbReference type="EMBL" id="UYRT01002187">
    <property type="protein sequence ID" value="VDK30738.1"/>
    <property type="molecule type" value="Genomic_DNA"/>
</dbReference>